<evidence type="ECO:0000256" key="1">
    <source>
        <dbReference type="SAM" id="SignalP"/>
    </source>
</evidence>
<gene>
    <name evidence="2" type="ORF">SAMN05421823_106270</name>
</gene>
<proteinExistence type="predicted"/>
<dbReference type="OrthoDB" id="1342147at2"/>
<dbReference type="STRING" id="1075417.SAMN05421823_106270"/>
<feature type="signal peptide" evidence="1">
    <location>
        <begin position="1"/>
        <end position="25"/>
    </location>
</feature>
<feature type="chain" id="PRO_5011724593" description="DUF4154 domain-containing protein" evidence="1">
    <location>
        <begin position="26"/>
        <end position="180"/>
    </location>
</feature>
<protein>
    <recommendedName>
        <fullName evidence="4">DUF4154 domain-containing protein</fullName>
    </recommendedName>
</protein>
<reference evidence="2 3" key="1">
    <citation type="submission" date="2016-10" db="EMBL/GenBank/DDBJ databases">
        <authorList>
            <person name="de Groot N.N."/>
        </authorList>
    </citation>
    <scope>NUCLEOTIDE SEQUENCE [LARGE SCALE GENOMIC DNA]</scope>
    <source>
        <strain evidence="2 3">DSM 25186</strain>
    </source>
</reference>
<dbReference type="AlphaFoldDB" id="A0A1G9KWL3"/>
<accession>A0A1G9KWL3</accession>
<evidence type="ECO:0000313" key="2">
    <source>
        <dbReference type="EMBL" id="SDL53893.1"/>
    </source>
</evidence>
<dbReference type="InterPro" id="IPR025293">
    <property type="entry name" value="YfiR/HmsC-like"/>
</dbReference>
<keyword evidence="1" id="KW-0732">Signal</keyword>
<organism evidence="2 3">
    <name type="scientific">Catalinimonas alkaloidigena</name>
    <dbReference type="NCBI Taxonomy" id="1075417"/>
    <lineage>
        <taxon>Bacteria</taxon>
        <taxon>Pseudomonadati</taxon>
        <taxon>Bacteroidota</taxon>
        <taxon>Cytophagia</taxon>
        <taxon>Cytophagales</taxon>
        <taxon>Catalimonadaceae</taxon>
        <taxon>Catalinimonas</taxon>
    </lineage>
</organism>
<dbReference type="RefSeq" id="WP_089684084.1">
    <property type="nucleotide sequence ID" value="NZ_FNFO01000006.1"/>
</dbReference>
<dbReference type="Proteomes" id="UP000198510">
    <property type="component" value="Unassembled WGS sequence"/>
</dbReference>
<dbReference type="EMBL" id="FNFO01000006">
    <property type="protein sequence ID" value="SDL53893.1"/>
    <property type="molecule type" value="Genomic_DNA"/>
</dbReference>
<evidence type="ECO:0000313" key="3">
    <source>
        <dbReference type="Proteomes" id="UP000198510"/>
    </source>
</evidence>
<name>A0A1G9KWL3_9BACT</name>
<sequence length="180" mass="20161">MTKLYRALFLAMLIALFGQTRYAQAQEINSKITTVFVFSFAKYIQWPPQASNGNFVIGVLGKTDVTPELHLLAASRKLGARQIEIREIGDASQLEAIRACHLLFVAERETRSLKAIAAQLEHDPVLLVSNGWGSLKQTGSMIHIFLDEESDRVRFELNRELMAQVHLKPSAQLISLADVK</sequence>
<keyword evidence="3" id="KW-1185">Reference proteome</keyword>
<evidence type="ECO:0008006" key="4">
    <source>
        <dbReference type="Google" id="ProtNLM"/>
    </source>
</evidence>
<dbReference type="Pfam" id="PF13689">
    <property type="entry name" value="DUF4154"/>
    <property type="match status" value="1"/>
</dbReference>